<dbReference type="SUPFAM" id="SSF48452">
    <property type="entry name" value="TPR-like"/>
    <property type="match status" value="1"/>
</dbReference>
<proteinExistence type="predicted"/>
<dbReference type="EMBL" id="JAVIZC010000001">
    <property type="protein sequence ID" value="MDR6099825.1"/>
    <property type="molecule type" value="Genomic_DNA"/>
</dbReference>
<dbReference type="RefSeq" id="WP_309768973.1">
    <property type="nucleotide sequence ID" value="NZ_JAVIZC010000001.1"/>
</dbReference>
<comment type="caution">
    <text evidence="1">The sequence shown here is derived from an EMBL/GenBank/DDBJ whole genome shotgun (WGS) entry which is preliminary data.</text>
</comment>
<dbReference type="InterPro" id="IPR011990">
    <property type="entry name" value="TPR-like_helical_dom_sf"/>
</dbReference>
<reference evidence="1" key="1">
    <citation type="submission" date="2023-08" db="EMBL/GenBank/DDBJ databases">
        <title>Functional and genomic diversity of the sorghum phyllosphere microbiome.</title>
        <authorList>
            <person name="Shade A."/>
        </authorList>
    </citation>
    <scope>NUCLEOTIDE SEQUENCE</scope>
    <source>
        <strain evidence="1">SORGH_AS_0974</strain>
    </source>
</reference>
<accession>A0AAJ2B5S4</accession>
<gene>
    <name evidence="1" type="ORF">QE369_000003</name>
</gene>
<protein>
    <submittedName>
        <fullName evidence="1">Tetratricopeptide (TPR) repeat protein</fullName>
    </submittedName>
</protein>
<sequence length="206" mass="23393">MARDDWYRNTDWNVEIEEAFGKRLRRARDKSQYLRIQASCLAETYPTVALCLLEQYFGLGEHFDIAQAYVDKARALIAVKDCDGALASYEAALERERQYPNLKTQAYLDYPCFVAEAKIESMYARALEVLTINRDRPMFSIDRFRAHGARALLLYHLEGEEEARADATLAMAAAQEAKSGFRYQQGVGLVRNTDDEFATRVAALAG</sequence>
<evidence type="ECO:0000313" key="1">
    <source>
        <dbReference type="EMBL" id="MDR6099825.1"/>
    </source>
</evidence>
<name>A0AAJ2B5S4_9HYPH</name>
<dbReference type="AlphaFoldDB" id="A0AAJ2B5S4"/>
<evidence type="ECO:0000313" key="2">
    <source>
        <dbReference type="Proteomes" id="UP001255601"/>
    </source>
</evidence>
<dbReference type="Proteomes" id="UP001255601">
    <property type="component" value="Unassembled WGS sequence"/>
</dbReference>
<organism evidence="1 2">
    <name type="scientific">Agrobacterium larrymoorei</name>
    <dbReference type="NCBI Taxonomy" id="160699"/>
    <lineage>
        <taxon>Bacteria</taxon>
        <taxon>Pseudomonadati</taxon>
        <taxon>Pseudomonadota</taxon>
        <taxon>Alphaproteobacteria</taxon>
        <taxon>Hyphomicrobiales</taxon>
        <taxon>Rhizobiaceae</taxon>
        <taxon>Rhizobium/Agrobacterium group</taxon>
        <taxon>Agrobacterium</taxon>
    </lineage>
</organism>